<dbReference type="PANTHER" id="PTHR42985">
    <property type="entry name" value="SODIUM-COUPLED MONOCARBOXYLATE TRANSPORTER"/>
    <property type="match status" value="1"/>
</dbReference>
<dbReference type="Proteomes" id="UP000887116">
    <property type="component" value="Unassembled WGS sequence"/>
</dbReference>
<dbReference type="OrthoDB" id="6435138at2759"/>
<organism evidence="13 14">
    <name type="scientific">Trichonephila clavata</name>
    <name type="common">Joro spider</name>
    <name type="synonym">Nephila clavata</name>
    <dbReference type="NCBI Taxonomy" id="2740835"/>
    <lineage>
        <taxon>Eukaryota</taxon>
        <taxon>Metazoa</taxon>
        <taxon>Ecdysozoa</taxon>
        <taxon>Arthropoda</taxon>
        <taxon>Chelicerata</taxon>
        <taxon>Arachnida</taxon>
        <taxon>Araneae</taxon>
        <taxon>Araneomorphae</taxon>
        <taxon>Entelegynae</taxon>
        <taxon>Araneoidea</taxon>
        <taxon>Nephilidae</taxon>
        <taxon>Trichonephila</taxon>
    </lineage>
</organism>
<evidence type="ECO:0000256" key="11">
    <source>
        <dbReference type="RuleBase" id="RU362091"/>
    </source>
</evidence>
<feature type="transmembrane region" description="Helical" evidence="12">
    <location>
        <begin position="442"/>
        <end position="463"/>
    </location>
</feature>
<dbReference type="PROSITE" id="PS50283">
    <property type="entry name" value="NA_SOLUT_SYMP_3"/>
    <property type="match status" value="1"/>
</dbReference>
<keyword evidence="10" id="KW-0739">Sodium transport</keyword>
<evidence type="ECO:0000256" key="1">
    <source>
        <dbReference type="ARBA" id="ARBA00004651"/>
    </source>
</evidence>
<feature type="transmembrane region" description="Helical" evidence="12">
    <location>
        <begin position="237"/>
        <end position="256"/>
    </location>
</feature>
<dbReference type="InterPro" id="IPR001734">
    <property type="entry name" value="Na/solute_symporter"/>
</dbReference>
<comment type="similarity">
    <text evidence="2 11">Belongs to the sodium:solute symporter (SSF) (TC 2.A.21) family.</text>
</comment>
<keyword evidence="5 12" id="KW-0812">Transmembrane</keyword>
<dbReference type="GO" id="GO:0015293">
    <property type="term" value="F:symporter activity"/>
    <property type="evidence" value="ECO:0007669"/>
    <property type="project" value="TreeGrafter"/>
</dbReference>
<sequence length="589" mass="64936">MDHRAYLGASDYAVIGITLLIPTIIGLKFRSKKKRDATSKEYLLAGKDMSIFPVIMSITVTMISGISMLGQPAEIYRYGLQVSLLCIGFPVGTILSSYIFLPVYFQCDVSTSYEFLEMRYGKIARLTISGLFLAQMILFMSVVLYAPVLALSAVTDLSLEASIIIFGLVCSFYCAVGGLKAVIWTDVFQASLILLTLIVLYIKGIGEAGGISEIYRKSAESQRLNIFEFKEDFVKRYTFINVLLRGIIGGMAYYGVSQIEVQRMLSLKSLNRAKSALNWSIIPATSFLALCMFLGLMLYAIFDTCDPVKDKMHTGVQKYDQIVPYYIVSRFSSIPGLTGLCVAGIFSGSLSTLSSALNSLSAVTVFDLIKPLYKSRVSETRMVYIAKILSLCYGIICICLTFVISRVDSLVAINNTLLSVVEGPVFAVFCIAVLSRKGSEKCILFGLLSGVLITAWVGCGIQISGYYYPALLLDASGCPKPVNGTDFFQNLNACNNLTQCLSTSLPSIKNEPFFLYKISFLWLPSLGFFTTLCAVFIAVILTGWRHNAIPVTSECLSPVTRFWIKVARSEIEKKELSKDLEEKIQLTAL</sequence>
<feature type="transmembrane region" description="Helical" evidence="12">
    <location>
        <begin position="277"/>
        <end position="302"/>
    </location>
</feature>
<feature type="transmembrane region" description="Helical" evidence="12">
    <location>
        <begin position="384"/>
        <end position="404"/>
    </location>
</feature>
<proteinExistence type="inferred from homology"/>
<dbReference type="EMBL" id="BMAO01002521">
    <property type="protein sequence ID" value="GFQ81306.1"/>
    <property type="molecule type" value="Genomic_DNA"/>
</dbReference>
<feature type="transmembrane region" description="Helical" evidence="12">
    <location>
        <begin position="416"/>
        <end position="435"/>
    </location>
</feature>
<name>A0A8X6KR72_TRICU</name>
<evidence type="ECO:0000256" key="3">
    <source>
        <dbReference type="ARBA" id="ARBA00022448"/>
    </source>
</evidence>
<evidence type="ECO:0000256" key="7">
    <source>
        <dbReference type="ARBA" id="ARBA00023053"/>
    </source>
</evidence>
<feature type="transmembrane region" description="Helical" evidence="12">
    <location>
        <begin position="322"/>
        <end position="346"/>
    </location>
</feature>
<keyword evidence="7" id="KW-0915">Sodium</keyword>
<feature type="transmembrane region" description="Helical" evidence="12">
    <location>
        <begin position="12"/>
        <end position="29"/>
    </location>
</feature>
<dbReference type="PANTHER" id="PTHR42985:SF40">
    <property type="entry name" value="LD47995P-RELATED"/>
    <property type="match status" value="1"/>
</dbReference>
<evidence type="ECO:0000256" key="6">
    <source>
        <dbReference type="ARBA" id="ARBA00022989"/>
    </source>
</evidence>
<keyword evidence="14" id="KW-1185">Reference proteome</keyword>
<keyword evidence="6 12" id="KW-1133">Transmembrane helix</keyword>
<evidence type="ECO:0000256" key="5">
    <source>
        <dbReference type="ARBA" id="ARBA00022692"/>
    </source>
</evidence>
<dbReference type="Gene3D" id="1.20.1730.10">
    <property type="entry name" value="Sodium/glucose cotransporter"/>
    <property type="match status" value="1"/>
</dbReference>
<feature type="transmembrane region" description="Helical" evidence="12">
    <location>
        <begin position="126"/>
        <end position="151"/>
    </location>
</feature>
<evidence type="ECO:0000256" key="8">
    <source>
        <dbReference type="ARBA" id="ARBA00023065"/>
    </source>
</evidence>
<evidence type="ECO:0000256" key="10">
    <source>
        <dbReference type="ARBA" id="ARBA00023201"/>
    </source>
</evidence>
<evidence type="ECO:0000256" key="4">
    <source>
        <dbReference type="ARBA" id="ARBA00022475"/>
    </source>
</evidence>
<dbReference type="InterPro" id="IPR051163">
    <property type="entry name" value="Sodium:Solute_Symporter_SSF"/>
</dbReference>
<evidence type="ECO:0000256" key="9">
    <source>
        <dbReference type="ARBA" id="ARBA00023136"/>
    </source>
</evidence>
<feature type="transmembrane region" description="Helical" evidence="12">
    <location>
        <begin position="82"/>
        <end position="105"/>
    </location>
</feature>
<keyword evidence="4" id="KW-1003">Cell membrane</keyword>
<evidence type="ECO:0000313" key="13">
    <source>
        <dbReference type="EMBL" id="GFQ81306.1"/>
    </source>
</evidence>
<dbReference type="Pfam" id="PF00474">
    <property type="entry name" value="SSF"/>
    <property type="match status" value="1"/>
</dbReference>
<evidence type="ECO:0000256" key="2">
    <source>
        <dbReference type="ARBA" id="ARBA00006434"/>
    </source>
</evidence>
<evidence type="ECO:0000313" key="14">
    <source>
        <dbReference type="Proteomes" id="UP000887116"/>
    </source>
</evidence>
<dbReference type="AlphaFoldDB" id="A0A8X6KR72"/>
<keyword evidence="3" id="KW-0813">Transport</keyword>
<comment type="subcellular location">
    <subcellularLocation>
        <location evidence="1">Cell membrane</location>
        <topology evidence="1">Multi-pass membrane protein</topology>
    </subcellularLocation>
</comment>
<dbReference type="InterPro" id="IPR038377">
    <property type="entry name" value="Na/Glc_symporter_sf"/>
</dbReference>
<feature type="transmembrane region" description="Helical" evidence="12">
    <location>
        <begin position="520"/>
        <end position="541"/>
    </location>
</feature>
<dbReference type="NCBIfam" id="TIGR00813">
    <property type="entry name" value="sss"/>
    <property type="match status" value="1"/>
</dbReference>
<accession>A0A8X6KR72</accession>
<dbReference type="GO" id="GO:0005886">
    <property type="term" value="C:plasma membrane"/>
    <property type="evidence" value="ECO:0007669"/>
    <property type="project" value="UniProtKB-SubCell"/>
</dbReference>
<feature type="transmembrane region" description="Helical" evidence="12">
    <location>
        <begin position="157"/>
        <end position="176"/>
    </location>
</feature>
<comment type="caution">
    <text evidence="13">The sequence shown here is derived from an EMBL/GenBank/DDBJ whole genome shotgun (WGS) entry which is preliminary data.</text>
</comment>
<keyword evidence="9 12" id="KW-0472">Membrane</keyword>
<feature type="transmembrane region" description="Helical" evidence="12">
    <location>
        <begin position="50"/>
        <end position="70"/>
    </location>
</feature>
<reference evidence="13" key="1">
    <citation type="submission" date="2020-07" db="EMBL/GenBank/DDBJ databases">
        <title>Multicomponent nature underlies the extraordinary mechanical properties of spider dragline silk.</title>
        <authorList>
            <person name="Kono N."/>
            <person name="Nakamura H."/>
            <person name="Mori M."/>
            <person name="Yoshida Y."/>
            <person name="Ohtoshi R."/>
            <person name="Malay A.D."/>
            <person name="Moran D.A.P."/>
            <person name="Tomita M."/>
            <person name="Numata K."/>
            <person name="Arakawa K."/>
        </authorList>
    </citation>
    <scope>NUCLEOTIDE SEQUENCE</scope>
</reference>
<keyword evidence="8" id="KW-0406">Ion transport</keyword>
<gene>
    <name evidence="13" type="primary">slc5a8</name>
    <name evidence="13" type="ORF">TNCT_513721</name>
</gene>
<protein>
    <submittedName>
        <fullName evidence="13">Sodium-coupled monocarboxylate transporter 1</fullName>
    </submittedName>
</protein>
<evidence type="ECO:0000256" key="12">
    <source>
        <dbReference type="SAM" id="Phobius"/>
    </source>
</evidence>
<dbReference type="GO" id="GO:0006814">
    <property type="term" value="P:sodium ion transport"/>
    <property type="evidence" value="ECO:0007669"/>
    <property type="project" value="UniProtKB-KW"/>
</dbReference>